<dbReference type="PANTHER" id="PTHR46910:SF37">
    <property type="entry name" value="ZN(II)2CYS6 TRANSCRIPTION FACTOR (EUROFUNG)"/>
    <property type="match status" value="1"/>
</dbReference>
<organism evidence="7 8">
    <name type="scientific">Akanthomyces muscarius</name>
    <name type="common">Entomopathogenic fungus</name>
    <name type="synonym">Lecanicillium muscarium</name>
    <dbReference type="NCBI Taxonomy" id="2231603"/>
    <lineage>
        <taxon>Eukaryota</taxon>
        <taxon>Fungi</taxon>
        <taxon>Dikarya</taxon>
        <taxon>Ascomycota</taxon>
        <taxon>Pezizomycotina</taxon>
        <taxon>Sordariomycetes</taxon>
        <taxon>Hypocreomycetidae</taxon>
        <taxon>Hypocreales</taxon>
        <taxon>Cordycipitaceae</taxon>
        <taxon>Akanthomyces</taxon>
    </lineage>
</organism>
<comment type="caution">
    <text evidence="7">The sequence shown here is derived from an EMBL/GenBank/DDBJ whole genome shotgun (WGS) entry which is preliminary data.</text>
</comment>
<name>A0A9W8Q4J7_AKAMU</name>
<feature type="domain" description="Xylanolytic transcriptional activator regulatory" evidence="6">
    <location>
        <begin position="15"/>
        <end position="96"/>
    </location>
</feature>
<reference evidence="7" key="1">
    <citation type="journal article" date="2023" name="Access Microbiol">
        <title>De-novo genome assembly for Akanthomyces muscarius, a biocontrol agent of insect agricultural pests.</title>
        <authorList>
            <person name="Erdos Z."/>
            <person name="Studholme D.J."/>
            <person name="Raymond B."/>
            <person name="Sharma M."/>
        </authorList>
    </citation>
    <scope>NUCLEOTIDE SEQUENCE</scope>
    <source>
        <strain evidence="7">Ve6</strain>
    </source>
</reference>
<evidence type="ECO:0000313" key="7">
    <source>
        <dbReference type="EMBL" id="KAJ4145999.1"/>
    </source>
</evidence>
<dbReference type="Proteomes" id="UP001144673">
    <property type="component" value="Chromosome 2"/>
</dbReference>
<evidence type="ECO:0000256" key="4">
    <source>
        <dbReference type="ARBA" id="ARBA00023163"/>
    </source>
</evidence>
<protein>
    <recommendedName>
        <fullName evidence="6">Xylanolytic transcriptional activator regulatory domain-containing protein</fullName>
    </recommendedName>
</protein>
<dbReference type="KEGG" id="amus:LMH87_004829"/>
<dbReference type="PANTHER" id="PTHR46910">
    <property type="entry name" value="TRANSCRIPTION FACTOR PDR1"/>
    <property type="match status" value="1"/>
</dbReference>
<dbReference type="GO" id="GO:0006351">
    <property type="term" value="P:DNA-templated transcription"/>
    <property type="evidence" value="ECO:0007669"/>
    <property type="project" value="InterPro"/>
</dbReference>
<proteinExistence type="predicted"/>
<keyword evidence="4" id="KW-0804">Transcription</keyword>
<evidence type="ECO:0000259" key="6">
    <source>
        <dbReference type="SMART" id="SM00906"/>
    </source>
</evidence>
<dbReference type="Pfam" id="PF04082">
    <property type="entry name" value="Fungal_trans"/>
    <property type="match status" value="1"/>
</dbReference>
<keyword evidence="3" id="KW-0238">DNA-binding</keyword>
<evidence type="ECO:0000256" key="2">
    <source>
        <dbReference type="ARBA" id="ARBA00023015"/>
    </source>
</evidence>
<dbReference type="InterPro" id="IPR050987">
    <property type="entry name" value="AtrR-like"/>
</dbReference>
<dbReference type="GO" id="GO:0008270">
    <property type="term" value="F:zinc ion binding"/>
    <property type="evidence" value="ECO:0007669"/>
    <property type="project" value="InterPro"/>
</dbReference>
<evidence type="ECO:0000256" key="5">
    <source>
        <dbReference type="ARBA" id="ARBA00023242"/>
    </source>
</evidence>
<gene>
    <name evidence="7" type="ORF">LMH87_004829</name>
</gene>
<evidence type="ECO:0000313" key="8">
    <source>
        <dbReference type="Proteomes" id="UP001144673"/>
    </source>
</evidence>
<dbReference type="GO" id="GO:0003700">
    <property type="term" value="F:DNA-binding transcription factor activity"/>
    <property type="evidence" value="ECO:0007669"/>
    <property type="project" value="InterPro"/>
</dbReference>
<dbReference type="EMBL" id="JAJHUN010000011">
    <property type="protein sequence ID" value="KAJ4145999.1"/>
    <property type="molecule type" value="Genomic_DNA"/>
</dbReference>
<dbReference type="GO" id="GO:0005634">
    <property type="term" value="C:nucleus"/>
    <property type="evidence" value="ECO:0007669"/>
    <property type="project" value="UniProtKB-SubCell"/>
</dbReference>
<dbReference type="GO" id="GO:0003677">
    <property type="term" value="F:DNA binding"/>
    <property type="evidence" value="ECO:0007669"/>
    <property type="project" value="UniProtKB-KW"/>
</dbReference>
<evidence type="ECO:0000256" key="1">
    <source>
        <dbReference type="ARBA" id="ARBA00004123"/>
    </source>
</evidence>
<dbReference type="GeneID" id="80891988"/>
<dbReference type="CDD" id="cd12148">
    <property type="entry name" value="fungal_TF_MHR"/>
    <property type="match status" value="1"/>
</dbReference>
<dbReference type="AlphaFoldDB" id="A0A9W8Q4J7"/>
<keyword evidence="5" id="KW-0539">Nucleus</keyword>
<dbReference type="RefSeq" id="XP_056049669.1">
    <property type="nucleotide sequence ID" value="XM_056196106.1"/>
</dbReference>
<keyword evidence="8" id="KW-1185">Reference proteome</keyword>
<keyword evidence="2" id="KW-0805">Transcription regulation</keyword>
<comment type="subcellular location">
    <subcellularLocation>
        <location evidence="1">Nucleus</location>
    </subcellularLocation>
</comment>
<sequence>MLLLHEMSRGHLQAASNFLTIACRTVFALGGHTVSVPLAKGLDCVLTLRERESRYVRMLFWYCYTLDKTISLHMGQPAVISDDLCDLRLSESTQQRYFESYPRQAIELQADSRDTLETFLYRRLSIIKSKAIQKLYSPVSLQMSSAKLLHSIRKLDEELEGWRSSIPAELLLVSSVQWPNQNYQDLHQLGSMRQIELQLDYYYVLAIVHCAIGRCMADINPAEPEGVFDGRLSSIELAMAASRSTLRYLLATKNLLADRSFWLVILYPMSASMTLFFNVLRQPFHENATHDIGLLDKTSDFISDLGLRMPAGFDAQHLRNMSALIAELSSLSKCAISRPQTKR</sequence>
<dbReference type="InterPro" id="IPR007219">
    <property type="entry name" value="XnlR_reg_dom"/>
</dbReference>
<evidence type="ECO:0000256" key="3">
    <source>
        <dbReference type="ARBA" id="ARBA00023125"/>
    </source>
</evidence>
<accession>A0A9W8Q4J7</accession>
<dbReference type="SMART" id="SM00906">
    <property type="entry name" value="Fungal_trans"/>
    <property type="match status" value="1"/>
</dbReference>